<organism evidence="2 3">
    <name type="scientific">Stenotrophomonas phage Philippe</name>
    <dbReference type="NCBI Taxonomy" id="2859655"/>
    <lineage>
        <taxon>Viruses</taxon>
        <taxon>Duplodnaviria</taxon>
        <taxon>Heunggongvirae</taxon>
        <taxon>Uroviricota</taxon>
        <taxon>Caudoviricetes</taxon>
        <taxon>Schitoviridae</taxon>
        <taxon>Philippevirus</taxon>
        <taxon>Philippevirus philippe</taxon>
    </lineage>
</organism>
<evidence type="ECO:0000256" key="1">
    <source>
        <dbReference type="SAM" id="MobiDB-lite"/>
    </source>
</evidence>
<evidence type="ECO:0000313" key="2">
    <source>
        <dbReference type="EMBL" id="QYW02254.1"/>
    </source>
</evidence>
<feature type="region of interest" description="Disordered" evidence="1">
    <location>
        <begin position="1"/>
        <end position="24"/>
    </location>
</feature>
<accession>A0AAE7WMK8</accession>
<protein>
    <submittedName>
        <fullName evidence="2">Uncharacterized protein</fullName>
    </submittedName>
</protein>
<name>A0AAE7WMK8_9CAUD</name>
<reference evidence="2" key="1">
    <citation type="submission" date="2021-06" db="EMBL/GenBank/DDBJ databases">
        <title>Complete genome sequence of Stenotrophomonas maltophilia phage Philippe.</title>
        <authorList>
            <person name="Vallavanatt I."/>
            <person name="Bartz M."/>
            <person name="Clark J."/>
            <person name="Burrowes B."/>
            <person name="Liu M."/>
            <person name="Gill J."/>
        </authorList>
    </citation>
    <scope>NUCLEOTIDE SEQUENCE</scope>
</reference>
<dbReference type="EMBL" id="MZ326861">
    <property type="protein sequence ID" value="QYW02254.1"/>
    <property type="molecule type" value="Genomic_DNA"/>
</dbReference>
<dbReference type="Proteomes" id="UP000827261">
    <property type="component" value="Segment"/>
</dbReference>
<feature type="compositionally biased region" description="Low complexity" evidence="1">
    <location>
        <begin position="1"/>
        <end position="15"/>
    </location>
</feature>
<evidence type="ECO:0000313" key="3">
    <source>
        <dbReference type="Proteomes" id="UP000827261"/>
    </source>
</evidence>
<keyword evidence="3" id="KW-1185">Reference proteome</keyword>
<gene>
    <name evidence="2" type="ORF">CPT_Philippe_061</name>
</gene>
<proteinExistence type="predicted"/>
<sequence length="108" mass="11912">MAGDNSESSSPMSTSPDKDTPVDYTSTRNLQAILGKHSFKDEMAKYKAKLDAAYRFAEGDDGLFLLGLTLNGLDLVPPGTMMDMKVYWIRAHASKSDLWETGSYIVEV</sequence>